<keyword evidence="2 4" id="KW-0560">Oxidoreductase</keyword>
<dbReference type="GO" id="GO:0005960">
    <property type="term" value="C:glycine cleavage complex"/>
    <property type="evidence" value="ECO:0007669"/>
    <property type="project" value="TreeGrafter"/>
</dbReference>
<dbReference type="InterPro" id="IPR049316">
    <property type="entry name" value="GDC-P_C"/>
</dbReference>
<dbReference type="GO" id="GO:0004375">
    <property type="term" value="F:glycine dehydrogenase (decarboxylating) activity"/>
    <property type="evidence" value="ECO:0007669"/>
    <property type="project" value="UniProtKB-EC"/>
</dbReference>
<dbReference type="InterPro" id="IPR015424">
    <property type="entry name" value="PyrdxlP-dep_Trfase"/>
</dbReference>
<dbReference type="GO" id="GO:0019464">
    <property type="term" value="P:glycine decarboxylation via glycine cleavage system"/>
    <property type="evidence" value="ECO:0007669"/>
    <property type="project" value="TreeGrafter"/>
</dbReference>
<protein>
    <submittedName>
        <fullName evidence="4">Aminomethyl-transferring glycine dehydrogenase subunit GcvPB</fullName>
        <ecNumber evidence="4">1.4.4.2</ecNumber>
    </submittedName>
</protein>
<reference evidence="4" key="1">
    <citation type="journal article" date="2020" name="mSystems">
        <title>Genome- and Community-Level Interaction Insights into Carbon Utilization and Element Cycling Functions of Hydrothermarchaeota in Hydrothermal Sediment.</title>
        <authorList>
            <person name="Zhou Z."/>
            <person name="Liu Y."/>
            <person name="Xu W."/>
            <person name="Pan J."/>
            <person name="Luo Z.H."/>
            <person name="Li M."/>
        </authorList>
    </citation>
    <scope>NUCLEOTIDE SEQUENCE [LARGE SCALE GENOMIC DNA]</scope>
    <source>
        <strain evidence="4">HyVt-28</strain>
    </source>
</reference>
<dbReference type="InterPro" id="IPR020581">
    <property type="entry name" value="GDC_P"/>
</dbReference>
<comment type="caution">
    <text evidence="4">The sequence shown here is derived from an EMBL/GenBank/DDBJ whole genome shotgun (WGS) entry which is preliminary data.</text>
</comment>
<name>A0A7V0Q5Y9_UNCW3</name>
<evidence type="ECO:0000256" key="1">
    <source>
        <dbReference type="ARBA" id="ARBA00022898"/>
    </source>
</evidence>
<dbReference type="GO" id="GO:0030170">
    <property type="term" value="F:pyridoxal phosphate binding"/>
    <property type="evidence" value="ECO:0007669"/>
    <property type="project" value="TreeGrafter"/>
</dbReference>
<dbReference type="PANTHER" id="PTHR11773:SF1">
    <property type="entry name" value="GLYCINE DEHYDROGENASE (DECARBOXYLATING), MITOCHONDRIAL"/>
    <property type="match status" value="1"/>
</dbReference>
<dbReference type="InterPro" id="IPR015422">
    <property type="entry name" value="PyrdxlP-dep_Trfase_small"/>
</dbReference>
<dbReference type="GO" id="GO:0005829">
    <property type="term" value="C:cytosol"/>
    <property type="evidence" value="ECO:0007669"/>
    <property type="project" value="TreeGrafter"/>
</dbReference>
<dbReference type="SUPFAM" id="SSF53383">
    <property type="entry name" value="PLP-dependent transferases"/>
    <property type="match status" value="1"/>
</dbReference>
<keyword evidence="1" id="KW-0663">Pyridoxal phosphate</keyword>
<evidence type="ECO:0000259" key="3">
    <source>
        <dbReference type="Pfam" id="PF21478"/>
    </source>
</evidence>
<dbReference type="Pfam" id="PF21478">
    <property type="entry name" value="GcvP2_C"/>
    <property type="match status" value="1"/>
</dbReference>
<evidence type="ECO:0000313" key="4">
    <source>
        <dbReference type="EMBL" id="HDL60413.1"/>
    </source>
</evidence>
<evidence type="ECO:0000256" key="2">
    <source>
        <dbReference type="ARBA" id="ARBA00023002"/>
    </source>
</evidence>
<dbReference type="FunFam" id="3.90.1150.10:FF:000014">
    <property type="entry name" value="Probable glycine dehydrogenase (decarboxylating) subunit 2"/>
    <property type="match status" value="1"/>
</dbReference>
<dbReference type="GO" id="GO:0016594">
    <property type="term" value="F:glycine binding"/>
    <property type="evidence" value="ECO:0007669"/>
    <property type="project" value="TreeGrafter"/>
</dbReference>
<dbReference type="EC" id="1.4.4.2" evidence="4"/>
<accession>A0A7V0Q5Y9</accession>
<dbReference type="PANTHER" id="PTHR11773">
    <property type="entry name" value="GLYCINE DEHYDROGENASE, DECARBOXYLATING"/>
    <property type="match status" value="1"/>
</dbReference>
<feature type="domain" description="Glycine dehydrogenase C-terminal" evidence="3">
    <location>
        <begin position="1"/>
        <end position="94"/>
    </location>
</feature>
<dbReference type="AlphaFoldDB" id="A0A7V0Q5Y9"/>
<dbReference type="Proteomes" id="UP000886381">
    <property type="component" value="Unassembled WGS sequence"/>
</dbReference>
<gene>
    <name evidence="4" type="ORF">ENH14_03040</name>
</gene>
<feature type="non-terminal residue" evidence="4">
    <location>
        <position position="1"/>
    </location>
</feature>
<proteinExistence type="predicted"/>
<dbReference type="EMBL" id="DRDR01000131">
    <property type="protein sequence ID" value="HDL60413.1"/>
    <property type="molecule type" value="Genomic_DNA"/>
</dbReference>
<sequence length="128" mass="14724">INANYLRVKLQEHYDLPYKSICMHEFVLSGKFLKKYGVRTLDVAKRLLDYGFHAPTIYFPLIVPEALMIEPTETESKETLDAFVEAMTKIKEEAINNPDILHGAPHNTPVRRLNEALAAKQLKVKWSK</sequence>
<organism evidence="4">
    <name type="scientific">candidate division WOR-3 bacterium</name>
    <dbReference type="NCBI Taxonomy" id="2052148"/>
    <lineage>
        <taxon>Bacteria</taxon>
        <taxon>Bacteria division WOR-3</taxon>
    </lineage>
</organism>
<dbReference type="Gene3D" id="3.90.1150.10">
    <property type="entry name" value="Aspartate Aminotransferase, domain 1"/>
    <property type="match status" value="1"/>
</dbReference>